<sequence>MIRLKRLADEPVLTPDPSRPWERAAVFNPAVVHENGTFHLLYRACDRPFHLDTPVPQHRFTSVIGHATSRDGIHFERDPLPVFTGQGPQEAWGVEDPRITRLGAEYIMLYTAFGGRSWDDVRIAMARSRDLVHWEDRRIVLDEPNKNAALFPERVGGRYALLHRRHPDIWIAWSEDLRTWTDHQVVMRPREGAWDCRKIGAAGPPIRTADGWLLFYHGVDERRTYRLGVALLDPDDPSRVLARQAEPVLEPERDWELQGLVPGVVFSCGAADVGDSYYVYYGAADTVIGVAVLPKADVRF</sequence>
<dbReference type="EMBL" id="AP025628">
    <property type="protein sequence ID" value="BDG60674.1"/>
    <property type="molecule type" value="Genomic_DNA"/>
</dbReference>
<dbReference type="Gene3D" id="2.115.10.20">
    <property type="entry name" value="Glycosyl hydrolase domain, family 43"/>
    <property type="match status" value="1"/>
</dbReference>
<dbReference type="PANTHER" id="PTHR34106:SF5">
    <property type="entry name" value="GLYCOSIDASE"/>
    <property type="match status" value="1"/>
</dbReference>
<dbReference type="RefSeq" id="WP_264844677.1">
    <property type="nucleotide sequence ID" value="NZ_AP025628.1"/>
</dbReference>
<dbReference type="SUPFAM" id="SSF75005">
    <property type="entry name" value="Arabinanase/levansucrase/invertase"/>
    <property type="match status" value="1"/>
</dbReference>
<evidence type="ECO:0000313" key="5">
    <source>
        <dbReference type="Proteomes" id="UP001163687"/>
    </source>
</evidence>
<keyword evidence="5" id="KW-1185">Reference proteome</keyword>
<name>A0AA35CJX0_9FIRM</name>
<gene>
    <name evidence="4" type="ORF">caldi_17640</name>
</gene>
<comment type="similarity">
    <text evidence="3">Belongs to the glycosyl hydrolase 130 family.</text>
</comment>
<keyword evidence="4" id="KW-0326">Glycosidase</keyword>
<accession>A0AA35CJX0</accession>
<organism evidence="4 5">
    <name type="scientific">Caldinitratiruptor microaerophilus</name>
    <dbReference type="NCBI Taxonomy" id="671077"/>
    <lineage>
        <taxon>Bacteria</taxon>
        <taxon>Bacillati</taxon>
        <taxon>Bacillota</taxon>
        <taxon>Clostridia</taxon>
        <taxon>Eubacteriales</taxon>
        <taxon>Symbiobacteriaceae</taxon>
        <taxon>Caldinitratiruptor</taxon>
    </lineage>
</organism>
<dbReference type="GO" id="GO:0016757">
    <property type="term" value="F:glycosyltransferase activity"/>
    <property type="evidence" value="ECO:0007669"/>
    <property type="project" value="UniProtKB-KW"/>
</dbReference>
<dbReference type="Pfam" id="PF04041">
    <property type="entry name" value="Glyco_hydro_130"/>
    <property type="match status" value="1"/>
</dbReference>
<evidence type="ECO:0000256" key="2">
    <source>
        <dbReference type="ARBA" id="ARBA00022679"/>
    </source>
</evidence>
<keyword evidence="1" id="KW-0328">Glycosyltransferase</keyword>
<proteinExistence type="inferred from homology"/>
<dbReference type="GO" id="GO:0016798">
    <property type="term" value="F:hydrolase activity, acting on glycosyl bonds"/>
    <property type="evidence" value="ECO:0007669"/>
    <property type="project" value="UniProtKB-KW"/>
</dbReference>
<dbReference type="InterPro" id="IPR023296">
    <property type="entry name" value="Glyco_hydro_beta-prop_sf"/>
</dbReference>
<dbReference type="InterPro" id="IPR007184">
    <property type="entry name" value="Mannoside_phosphorylase"/>
</dbReference>
<evidence type="ECO:0000313" key="4">
    <source>
        <dbReference type="EMBL" id="BDG60674.1"/>
    </source>
</evidence>
<evidence type="ECO:0000256" key="3">
    <source>
        <dbReference type="ARBA" id="ARBA00024356"/>
    </source>
</evidence>
<dbReference type="PIRSF" id="PIRSF016202">
    <property type="entry name" value="PH1107"/>
    <property type="match status" value="1"/>
</dbReference>
<keyword evidence="4" id="KW-0378">Hydrolase</keyword>
<reference evidence="4" key="1">
    <citation type="submission" date="2022-03" db="EMBL/GenBank/DDBJ databases">
        <title>Complete genome sequence of Caldinitratiruptor microaerophilus.</title>
        <authorList>
            <person name="Mukaiyama R."/>
            <person name="Nishiyama T."/>
            <person name="Ueda K."/>
        </authorList>
    </citation>
    <scope>NUCLEOTIDE SEQUENCE</scope>
    <source>
        <strain evidence="4">JCM 16183</strain>
    </source>
</reference>
<keyword evidence="2" id="KW-0808">Transferase</keyword>
<dbReference type="PANTHER" id="PTHR34106">
    <property type="entry name" value="GLYCOSIDASE"/>
    <property type="match status" value="1"/>
</dbReference>
<protein>
    <submittedName>
        <fullName evidence="4">Glycosidase</fullName>
    </submittedName>
</protein>
<dbReference type="AlphaFoldDB" id="A0AA35CJX0"/>
<dbReference type="CDD" id="cd18614">
    <property type="entry name" value="GH130"/>
    <property type="match status" value="1"/>
</dbReference>
<dbReference type="Proteomes" id="UP001163687">
    <property type="component" value="Chromosome"/>
</dbReference>
<evidence type="ECO:0000256" key="1">
    <source>
        <dbReference type="ARBA" id="ARBA00022676"/>
    </source>
</evidence>
<dbReference type="KEGG" id="cmic:caldi_17640"/>